<keyword evidence="1" id="KW-0479">Metal-binding</keyword>
<dbReference type="Gene3D" id="3.30.160.60">
    <property type="entry name" value="Classic Zinc Finger"/>
    <property type="match status" value="1"/>
</dbReference>
<evidence type="ECO:0000256" key="5">
    <source>
        <dbReference type="PROSITE-ProRule" id="PRU00042"/>
    </source>
</evidence>
<protein>
    <submittedName>
        <fullName evidence="8">C2h2 finger domain containing protein</fullName>
    </submittedName>
</protein>
<dbReference type="GO" id="GO:0008270">
    <property type="term" value="F:zinc ion binding"/>
    <property type="evidence" value="ECO:0007669"/>
    <property type="project" value="UniProtKB-KW"/>
</dbReference>
<evidence type="ECO:0000313" key="8">
    <source>
        <dbReference type="EMBL" id="KJR83132.1"/>
    </source>
</evidence>
<feature type="region of interest" description="Disordered" evidence="6">
    <location>
        <begin position="1"/>
        <end position="118"/>
    </location>
</feature>
<organism evidence="8 9">
    <name type="scientific">Sporothrix schenckii 1099-18</name>
    <dbReference type="NCBI Taxonomy" id="1397361"/>
    <lineage>
        <taxon>Eukaryota</taxon>
        <taxon>Fungi</taxon>
        <taxon>Dikarya</taxon>
        <taxon>Ascomycota</taxon>
        <taxon>Pezizomycotina</taxon>
        <taxon>Sordariomycetes</taxon>
        <taxon>Sordariomycetidae</taxon>
        <taxon>Ophiostomatales</taxon>
        <taxon>Ophiostomataceae</taxon>
        <taxon>Sporothrix</taxon>
    </lineage>
</organism>
<keyword evidence="3 5" id="KW-0863">Zinc-finger</keyword>
<dbReference type="VEuPathDB" id="FungiDB:SPSK_04081"/>
<feature type="compositionally biased region" description="Low complexity" evidence="6">
    <location>
        <begin position="402"/>
        <end position="419"/>
    </location>
</feature>
<dbReference type="OrthoDB" id="3524154at2759"/>
<keyword evidence="4" id="KW-0862">Zinc</keyword>
<feature type="region of interest" description="Disordered" evidence="6">
    <location>
        <begin position="290"/>
        <end position="369"/>
    </location>
</feature>
<feature type="compositionally biased region" description="Polar residues" evidence="6">
    <location>
        <begin position="217"/>
        <end position="226"/>
    </location>
</feature>
<dbReference type="AlphaFoldDB" id="A0A0F2M099"/>
<feature type="compositionally biased region" description="Polar residues" evidence="6">
    <location>
        <begin position="45"/>
        <end position="56"/>
    </location>
</feature>
<dbReference type="EMBL" id="AXCR01000010">
    <property type="protein sequence ID" value="KJR83132.1"/>
    <property type="molecule type" value="Genomic_DNA"/>
</dbReference>
<dbReference type="PROSITE" id="PS50157">
    <property type="entry name" value="ZINC_FINGER_C2H2_2"/>
    <property type="match status" value="1"/>
</dbReference>
<evidence type="ECO:0000259" key="7">
    <source>
        <dbReference type="PROSITE" id="PS50157"/>
    </source>
</evidence>
<feature type="compositionally biased region" description="Basic and acidic residues" evidence="6">
    <location>
        <begin position="101"/>
        <end position="118"/>
    </location>
</feature>
<dbReference type="SMART" id="SM00355">
    <property type="entry name" value="ZnF_C2H2"/>
    <property type="match status" value="3"/>
</dbReference>
<accession>A0A0F2M099</accession>
<feature type="region of interest" description="Disordered" evidence="6">
    <location>
        <begin position="152"/>
        <end position="273"/>
    </location>
</feature>
<feature type="compositionally biased region" description="Pro residues" evidence="6">
    <location>
        <begin position="1"/>
        <end position="11"/>
    </location>
</feature>
<feature type="region of interest" description="Disordered" evidence="6">
    <location>
        <begin position="383"/>
        <end position="459"/>
    </location>
</feature>
<gene>
    <name evidence="8" type="ORF">SPSK_04081</name>
</gene>
<dbReference type="SUPFAM" id="SSF57667">
    <property type="entry name" value="beta-beta-alpha zinc fingers"/>
    <property type="match status" value="1"/>
</dbReference>
<dbReference type="Proteomes" id="UP000033710">
    <property type="component" value="Unassembled WGS sequence"/>
</dbReference>
<sequence length="644" mass="71966">MEIPRPAPRPPGGHGLPSIYIDDDMPSSSYHGSHRSPYASPFSHAISSTPMSIPNTSEDDRPPPPLPPPRVVPVYGPMSAAAEEYRRRELEPVEELPNYKTRQDRDEGYHSMESRSRDSFTSAKFGMHHDHYQFKSSADAYDNSLLKKLDMRRTLDNRSPPRLGRLSASARDALRPADRFPALQPLSLPTRMKQPHGQPLLDSPNRYTDTPMVSAVSPRSTPFSHQYSSSDYRSPRSDMPDYDRSPVGARSRRTNSGSITDDASMHDPMDDDTSFTMEETRLRDFHIDTPMSRAAGDYHAAGQKRRASSPPGGDEPPMPLYNMTSSEHLRWREGASRGSPAPRLSANTQDSISSISSSTRTGSYSSNLSGAATSVTSMAVSLANGQGRRSPNGGVSPPGGMSPTETANASNSASTCTSPFASTVPLQVSPRSAASASRPQQERIRETAHIVSSPTRRLPDMTKSTSLLKRSEFFMCDCCPKKPKKFDSEDQLRAHEMEKQYECNYCGNRFKNKNEAERHQNSLHVRRHSWSCAALSSYDRAFHESTFRPGEADTCGYCGEEFMRSGFATGRTDARHTTEQDWDDRIRHLQDVHKFRECNASKKFFRADHFRQHLKHSHAGTSGKWTNMLENACMMEEEPPLPIR</sequence>
<feature type="domain" description="C2H2-type" evidence="7">
    <location>
        <begin position="501"/>
        <end position="529"/>
    </location>
</feature>
<dbReference type="PROSITE" id="PS00028">
    <property type="entry name" value="ZINC_FINGER_C2H2_1"/>
    <property type="match status" value="1"/>
</dbReference>
<reference evidence="8 9" key="1">
    <citation type="journal article" date="2014" name="BMC Genomics">
        <title>Comparative genomics of the major fungal agents of human and animal Sporotrichosis: Sporothrix schenckii and Sporothrix brasiliensis.</title>
        <authorList>
            <person name="Teixeira M.M."/>
            <person name="de Almeida L.G."/>
            <person name="Kubitschek-Barreira P."/>
            <person name="Alves F.L."/>
            <person name="Kioshima E.S."/>
            <person name="Abadio A.K."/>
            <person name="Fernandes L."/>
            <person name="Derengowski L.S."/>
            <person name="Ferreira K.S."/>
            <person name="Souza R.C."/>
            <person name="Ruiz J.C."/>
            <person name="de Andrade N.C."/>
            <person name="Paes H.C."/>
            <person name="Nicola A.M."/>
            <person name="Albuquerque P."/>
            <person name="Gerber A.L."/>
            <person name="Martins V.P."/>
            <person name="Peconick L.D."/>
            <person name="Neto A.V."/>
            <person name="Chaucanez C.B."/>
            <person name="Silva P.A."/>
            <person name="Cunha O.L."/>
            <person name="de Oliveira F.F."/>
            <person name="dos Santos T.C."/>
            <person name="Barros A.L."/>
            <person name="Soares M.A."/>
            <person name="de Oliveira L.M."/>
            <person name="Marini M.M."/>
            <person name="Villalobos-Duno H."/>
            <person name="Cunha M.M."/>
            <person name="de Hoog S."/>
            <person name="da Silveira J.F."/>
            <person name="Henrissat B."/>
            <person name="Nino-Vega G.A."/>
            <person name="Cisalpino P.S."/>
            <person name="Mora-Montes H.M."/>
            <person name="Almeida S.R."/>
            <person name="Stajich J.E."/>
            <person name="Lopes-Bezerra L.M."/>
            <person name="Vasconcelos A.T."/>
            <person name="Felipe M.S."/>
        </authorList>
    </citation>
    <scope>NUCLEOTIDE SEQUENCE [LARGE SCALE GENOMIC DNA]</scope>
    <source>
        <strain evidence="8 9">1099-18</strain>
    </source>
</reference>
<dbReference type="PANTHER" id="PTHR24409">
    <property type="entry name" value="ZINC FINGER PROTEIN 142"/>
    <property type="match status" value="1"/>
</dbReference>
<feature type="compositionally biased region" description="Basic and acidic residues" evidence="6">
    <location>
        <begin position="233"/>
        <end position="244"/>
    </location>
</feature>
<dbReference type="InterPro" id="IPR057026">
    <property type="entry name" value="Znf-C2H2_ascomycetes"/>
</dbReference>
<evidence type="ECO:0000256" key="1">
    <source>
        <dbReference type="ARBA" id="ARBA00022723"/>
    </source>
</evidence>
<dbReference type="KEGG" id="ssck:SPSK_04081"/>
<evidence type="ECO:0000256" key="3">
    <source>
        <dbReference type="ARBA" id="ARBA00022771"/>
    </source>
</evidence>
<evidence type="ECO:0000256" key="2">
    <source>
        <dbReference type="ARBA" id="ARBA00022737"/>
    </source>
</evidence>
<dbReference type="GeneID" id="27666169"/>
<dbReference type="InterPro" id="IPR013087">
    <property type="entry name" value="Znf_C2H2_type"/>
</dbReference>
<comment type="caution">
    <text evidence="8">The sequence shown here is derived from an EMBL/GenBank/DDBJ whole genome shotgun (WGS) entry which is preliminary data.</text>
</comment>
<evidence type="ECO:0000313" key="9">
    <source>
        <dbReference type="Proteomes" id="UP000033710"/>
    </source>
</evidence>
<evidence type="ECO:0000256" key="6">
    <source>
        <dbReference type="SAM" id="MobiDB-lite"/>
    </source>
</evidence>
<feature type="compositionally biased region" description="Low complexity" evidence="6">
    <location>
        <begin position="345"/>
        <end position="369"/>
    </location>
</feature>
<reference evidence="8 9" key="2">
    <citation type="journal article" date="2015" name="Eukaryot. Cell">
        <title>Asexual propagation of a virulent clone complex in a human and feline outbreak of sporotrichosis.</title>
        <authorList>
            <person name="Teixeira Mde M."/>
            <person name="Rodrigues A.M."/>
            <person name="Tsui C.K."/>
            <person name="de Almeida L.G."/>
            <person name="Van Diepeningen A.D."/>
            <person name="van den Ende B.G."/>
            <person name="Fernandes G.F."/>
            <person name="Kano R."/>
            <person name="Hamelin R.C."/>
            <person name="Lopes-Bezerra L.M."/>
            <person name="Vasconcelos A.T."/>
            <person name="de Hoog S."/>
            <person name="de Camargo Z.P."/>
            <person name="Felipe M.S."/>
        </authorList>
    </citation>
    <scope>NUCLEOTIDE SEQUENCE [LARGE SCALE GENOMIC DNA]</scope>
    <source>
        <strain evidence="8 9">1099-18</strain>
    </source>
</reference>
<name>A0A0F2M099_SPOSC</name>
<dbReference type="Pfam" id="PF24537">
    <property type="entry name" value="zf-C2H2_fungi"/>
    <property type="match status" value="1"/>
</dbReference>
<keyword evidence="2" id="KW-0677">Repeat</keyword>
<dbReference type="RefSeq" id="XP_016585808.1">
    <property type="nucleotide sequence ID" value="XM_016730892.1"/>
</dbReference>
<feature type="compositionally biased region" description="Low complexity" evidence="6">
    <location>
        <begin position="429"/>
        <end position="439"/>
    </location>
</feature>
<evidence type="ECO:0000256" key="4">
    <source>
        <dbReference type="ARBA" id="ARBA00022833"/>
    </source>
</evidence>
<dbReference type="InterPro" id="IPR036236">
    <property type="entry name" value="Znf_C2H2_sf"/>
</dbReference>
<proteinExistence type="predicted"/>